<evidence type="ECO:0000313" key="5">
    <source>
        <dbReference type="EMBL" id="GGM03454.1"/>
    </source>
</evidence>
<dbReference type="Proteomes" id="UP000642070">
    <property type="component" value="Unassembled WGS sequence"/>
</dbReference>
<protein>
    <submittedName>
        <fullName evidence="5">CdaR family transcriptional regulator</fullName>
    </submittedName>
</protein>
<dbReference type="Gene3D" id="1.10.10.2840">
    <property type="entry name" value="PucR C-terminal helix-turn-helix domain"/>
    <property type="match status" value="1"/>
</dbReference>
<gene>
    <name evidence="5" type="ORF">GCM10007977_000970</name>
</gene>
<dbReference type="InterPro" id="IPR025736">
    <property type="entry name" value="PucR_C-HTH_dom"/>
</dbReference>
<reference evidence="5" key="1">
    <citation type="journal article" date="2014" name="Int. J. Syst. Evol. Microbiol.">
        <title>Complete genome sequence of Corynebacterium casei LMG S-19264T (=DSM 44701T), isolated from a smear-ripened cheese.</title>
        <authorList>
            <consortium name="US DOE Joint Genome Institute (JGI-PGF)"/>
            <person name="Walter F."/>
            <person name="Albersmeier A."/>
            <person name="Kalinowski J."/>
            <person name="Ruckert C."/>
        </authorList>
    </citation>
    <scope>NUCLEOTIDE SEQUENCE</scope>
    <source>
        <strain evidence="5">JCM 19831</strain>
    </source>
</reference>
<dbReference type="PANTHER" id="PTHR33744">
    <property type="entry name" value="CARBOHYDRATE DIACID REGULATOR"/>
    <property type="match status" value="1"/>
</dbReference>
<dbReference type="InterPro" id="IPR041522">
    <property type="entry name" value="CdaR_GGDEF"/>
</dbReference>
<comment type="caution">
    <text evidence="5">The sequence shown here is derived from an EMBL/GenBank/DDBJ whole genome shotgun (WGS) entry which is preliminary data.</text>
</comment>
<evidence type="ECO:0000259" key="3">
    <source>
        <dbReference type="Pfam" id="PF13556"/>
    </source>
</evidence>
<reference evidence="5" key="2">
    <citation type="submission" date="2020-09" db="EMBL/GenBank/DDBJ databases">
        <authorList>
            <person name="Sun Q."/>
            <person name="Ohkuma M."/>
        </authorList>
    </citation>
    <scope>NUCLEOTIDE SEQUENCE</scope>
    <source>
        <strain evidence="5">JCM 19831</strain>
    </source>
</reference>
<dbReference type="Pfam" id="PF17853">
    <property type="entry name" value="GGDEF_2"/>
    <property type="match status" value="1"/>
</dbReference>
<dbReference type="InterPro" id="IPR008599">
    <property type="entry name" value="Diacid_rec"/>
</dbReference>
<dbReference type="InterPro" id="IPR051448">
    <property type="entry name" value="CdaR-like_regulators"/>
</dbReference>
<accession>A0A917T042</accession>
<dbReference type="PANTHER" id="PTHR33744:SF15">
    <property type="entry name" value="CARBOHYDRATE DIACID REGULATOR"/>
    <property type="match status" value="1"/>
</dbReference>
<feature type="domain" description="Putative sugar diacid recognition" evidence="2">
    <location>
        <begin position="11"/>
        <end position="143"/>
    </location>
</feature>
<dbReference type="InterPro" id="IPR009057">
    <property type="entry name" value="Homeodomain-like_sf"/>
</dbReference>
<keyword evidence="6" id="KW-1185">Reference proteome</keyword>
<feature type="domain" description="CdaR GGDEF-like" evidence="4">
    <location>
        <begin position="154"/>
        <end position="288"/>
    </location>
</feature>
<proteinExistence type="inferred from homology"/>
<dbReference type="Pfam" id="PF05651">
    <property type="entry name" value="Diacid_rec"/>
    <property type="match status" value="1"/>
</dbReference>
<dbReference type="AlphaFoldDB" id="A0A917T042"/>
<dbReference type="EMBL" id="BMPI01000001">
    <property type="protein sequence ID" value="GGM03454.1"/>
    <property type="molecule type" value="Genomic_DNA"/>
</dbReference>
<evidence type="ECO:0000256" key="1">
    <source>
        <dbReference type="ARBA" id="ARBA00006754"/>
    </source>
</evidence>
<evidence type="ECO:0000259" key="4">
    <source>
        <dbReference type="Pfam" id="PF17853"/>
    </source>
</evidence>
<sequence length="408" mass="44155">MRREHPGRTMLTPELAQEIAASITAAIGFNVLVTDRQGRVIGSADPTRVGTLHEASVSVVRRRAEAWHNPAAARRLSGVRPGITLPLTLGQEVVGTVGITGDPAVVRPFGEIVRRQTEIILRQTALLRLELRRERAVEQLVADIASYEAGVVDAEPLRTRAEELGFVVDVPRAVVVVAVEPQAAAPGREPGADPDSRQLPVRLAAEVFHAAGDLVAPVGATAVAVLADLVPRGGPERCVDVLHELGGALVRRIEQRLGAGSWVGVGAPASGLAELPRSYHEAWSALRIGRRMMPGVRVHDARDFRVWDLLMGIAPRQRHDFRRAMLGTLSAQRGWPELRRTVIALVEHGLRLTETAEALHIHRNTLLYRLKRLSAAVGADSRAPRVAIALYLACLLEEIDQVDAAPDG</sequence>
<organism evidence="5 6">
    <name type="scientific">Dactylosporangium sucinum</name>
    <dbReference type="NCBI Taxonomy" id="1424081"/>
    <lineage>
        <taxon>Bacteria</taxon>
        <taxon>Bacillati</taxon>
        <taxon>Actinomycetota</taxon>
        <taxon>Actinomycetes</taxon>
        <taxon>Micromonosporales</taxon>
        <taxon>Micromonosporaceae</taxon>
        <taxon>Dactylosporangium</taxon>
    </lineage>
</organism>
<evidence type="ECO:0000313" key="6">
    <source>
        <dbReference type="Proteomes" id="UP000642070"/>
    </source>
</evidence>
<comment type="similarity">
    <text evidence="1">Belongs to the CdaR family.</text>
</comment>
<name>A0A917T042_9ACTN</name>
<evidence type="ECO:0000259" key="2">
    <source>
        <dbReference type="Pfam" id="PF05651"/>
    </source>
</evidence>
<dbReference type="SUPFAM" id="SSF46689">
    <property type="entry name" value="Homeodomain-like"/>
    <property type="match status" value="1"/>
</dbReference>
<dbReference type="InterPro" id="IPR042070">
    <property type="entry name" value="PucR_C-HTH_sf"/>
</dbReference>
<feature type="domain" description="PucR C-terminal helix-turn-helix" evidence="3">
    <location>
        <begin position="338"/>
        <end position="395"/>
    </location>
</feature>
<dbReference type="Pfam" id="PF13556">
    <property type="entry name" value="HTH_30"/>
    <property type="match status" value="1"/>
</dbReference>